<gene>
    <name evidence="1" type="ORF">DdX_10729</name>
</gene>
<dbReference type="Proteomes" id="UP001201812">
    <property type="component" value="Unassembled WGS sequence"/>
</dbReference>
<evidence type="ECO:0000313" key="1">
    <source>
        <dbReference type="EMBL" id="KAI1710371.1"/>
    </source>
</evidence>
<reference evidence="1" key="1">
    <citation type="submission" date="2022-01" db="EMBL/GenBank/DDBJ databases">
        <title>Genome Sequence Resource for Two Populations of Ditylenchus destructor, the Migratory Endoparasitic Phytonematode.</title>
        <authorList>
            <person name="Zhang H."/>
            <person name="Lin R."/>
            <person name="Xie B."/>
        </authorList>
    </citation>
    <scope>NUCLEOTIDE SEQUENCE</scope>
    <source>
        <strain evidence="1">BazhouSP</strain>
    </source>
</reference>
<organism evidence="1 2">
    <name type="scientific">Ditylenchus destructor</name>
    <dbReference type="NCBI Taxonomy" id="166010"/>
    <lineage>
        <taxon>Eukaryota</taxon>
        <taxon>Metazoa</taxon>
        <taxon>Ecdysozoa</taxon>
        <taxon>Nematoda</taxon>
        <taxon>Chromadorea</taxon>
        <taxon>Rhabditida</taxon>
        <taxon>Tylenchina</taxon>
        <taxon>Tylenchomorpha</taxon>
        <taxon>Sphaerularioidea</taxon>
        <taxon>Anguinidae</taxon>
        <taxon>Anguininae</taxon>
        <taxon>Ditylenchus</taxon>
    </lineage>
</organism>
<protein>
    <submittedName>
        <fullName evidence="1">Uncharacterized protein</fullName>
    </submittedName>
</protein>
<comment type="caution">
    <text evidence="1">The sequence shown here is derived from an EMBL/GenBank/DDBJ whole genome shotgun (WGS) entry which is preliminary data.</text>
</comment>
<evidence type="ECO:0000313" key="2">
    <source>
        <dbReference type="Proteomes" id="UP001201812"/>
    </source>
</evidence>
<dbReference type="AlphaFoldDB" id="A0AAD4R1V3"/>
<dbReference type="EMBL" id="JAKKPZ010000026">
    <property type="protein sequence ID" value="KAI1710371.1"/>
    <property type="molecule type" value="Genomic_DNA"/>
</dbReference>
<sequence>MSKKHSNQRLLTNFFEQPAKRIPAVNENASVGDISTRLSTIASISPPSDFNVATPKLSTDAEAALAKPCALSPRFLRPPLTALDISLAVDAKLNDSQKLEFLDNFYKPDANYKFVPVIQAKIPRNAHHHWLINNVGILAFSHVQHGFYCVPCVVFAKAVGGKGGHQFLGKFVKSPFRSFKDFSECWSIHQKAAYHLSSLDFRDNFKQRMASNTTVYSQIVGGRSKKIQENRAMLKSILRVLQFIGKHDLPLRGDDDSGPLFQNQPDKRDGIFRGMLRLLAETGDHGAILLRSTGRNASLSRRNY</sequence>
<proteinExistence type="predicted"/>
<name>A0AAD4R1V3_9BILA</name>
<accession>A0AAD4R1V3</accession>
<keyword evidence="2" id="KW-1185">Reference proteome</keyword>